<dbReference type="InterPro" id="IPR002514">
    <property type="entry name" value="Transposase_8"/>
</dbReference>
<proteinExistence type="predicted"/>
<organism evidence="1 2">
    <name type="scientific">Roseovarius aestuarii</name>
    <dbReference type="NCBI Taxonomy" id="475083"/>
    <lineage>
        <taxon>Bacteria</taxon>
        <taxon>Pseudomonadati</taxon>
        <taxon>Pseudomonadota</taxon>
        <taxon>Alphaproteobacteria</taxon>
        <taxon>Rhodobacterales</taxon>
        <taxon>Roseobacteraceae</taxon>
        <taxon>Roseovarius</taxon>
    </lineage>
</organism>
<sequence length="95" mass="11070">MARKRYSDEDALRLLREIDVHLHDGSDVVSACRKAGISDKTYYYWRKKFGGMGRPQLVEMRALQKENDRLKKIVADLQLDKVILKESLDHLKPKA</sequence>
<dbReference type="GO" id="GO:0004803">
    <property type="term" value="F:transposase activity"/>
    <property type="evidence" value="ECO:0007669"/>
    <property type="project" value="InterPro"/>
</dbReference>
<dbReference type="GO" id="GO:0003677">
    <property type="term" value="F:DNA binding"/>
    <property type="evidence" value="ECO:0007669"/>
    <property type="project" value="InterPro"/>
</dbReference>
<evidence type="ECO:0000313" key="2">
    <source>
        <dbReference type="Proteomes" id="UP000193224"/>
    </source>
</evidence>
<dbReference type="InterPro" id="IPR052546">
    <property type="entry name" value="Transposase_8_domain"/>
</dbReference>
<accession>A0A1X7BTC8</accession>
<dbReference type="PANTHER" id="PTHR33609">
    <property type="entry name" value="LOW CALCIUM RESPONSE LOCUS PROTEIN S"/>
    <property type="match status" value="1"/>
</dbReference>
<dbReference type="Pfam" id="PF01527">
    <property type="entry name" value="HTH_Tnp_1"/>
    <property type="match status" value="1"/>
</dbReference>
<dbReference type="GO" id="GO:0006313">
    <property type="term" value="P:DNA transposition"/>
    <property type="evidence" value="ECO:0007669"/>
    <property type="project" value="InterPro"/>
</dbReference>
<dbReference type="RefSeq" id="WP_085800789.1">
    <property type="nucleotide sequence ID" value="NZ_FWXB01000010.1"/>
</dbReference>
<name>A0A1X7BTC8_9RHOB</name>
<evidence type="ECO:0000313" key="1">
    <source>
        <dbReference type="EMBL" id="SMC12834.1"/>
    </source>
</evidence>
<protein>
    <submittedName>
        <fullName evidence="1">Transposase</fullName>
    </submittedName>
</protein>
<dbReference type="SUPFAM" id="SSF46689">
    <property type="entry name" value="Homeodomain-like"/>
    <property type="match status" value="1"/>
</dbReference>
<dbReference type="AlphaFoldDB" id="A0A1X7BTC8"/>
<gene>
    <name evidence="1" type="ORF">ROA7745_02666</name>
</gene>
<dbReference type="OrthoDB" id="9813285at2"/>
<dbReference type="Proteomes" id="UP000193224">
    <property type="component" value="Unassembled WGS sequence"/>
</dbReference>
<dbReference type="EMBL" id="FWXB01000010">
    <property type="protein sequence ID" value="SMC12834.1"/>
    <property type="molecule type" value="Genomic_DNA"/>
</dbReference>
<dbReference type="PANTHER" id="PTHR33609:SF1">
    <property type="entry name" value="TRANSPOSASE"/>
    <property type="match status" value="1"/>
</dbReference>
<dbReference type="InterPro" id="IPR009057">
    <property type="entry name" value="Homeodomain-like_sf"/>
</dbReference>
<keyword evidence="2" id="KW-1185">Reference proteome</keyword>
<reference evidence="1 2" key="1">
    <citation type="submission" date="2017-03" db="EMBL/GenBank/DDBJ databases">
        <authorList>
            <person name="Afonso C.L."/>
            <person name="Miller P.J."/>
            <person name="Scott M.A."/>
            <person name="Spackman E."/>
            <person name="Goraichik I."/>
            <person name="Dimitrov K.M."/>
            <person name="Suarez D.L."/>
            <person name="Swayne D.E."/>
        </authorList>
    </citation>
    <scope>NUCLEOTIDE SEQUENCE [LARGE SCALE GENOMIC DNA]</scope>
    <source>
        <strain evidence="1 2">CECT 7745</strain>
    </source>
</reference>